<keyword evidence="3" id="KW-1185">Reference proteome</keyword>
<proteinExistence type="predicted"/>
<organism evidence="2 3">
    <name type="scientific">Ephemerocybe angulata</name>
    <dbReference type="NCBI Taxonomy" id="980116"/>
    <lineage>
        <taxon>Eukaryota</taxon>
        <taxon>Fungi</taxon>
        <taxon>Dikarya</taxon>
        <taxon>Basidiomycota</taxon>
        <taxon>Agaricomycotina</taxon>
        <taxon>Agaricomycetes</taxon>
        <taxon>Agaricomycetidae</taxon>
        <taxon>Agaricales</taxon>
        <taxon>Agaricineae</taxon>
        <taxon>Psathyrellaceae</taxon>
        <taxon>Ephemerocybe</taxon>
    </lineage>
</organism>
<feature type="region of interest" description="Disordered" evidence="1">
    <location>
        <begin position="1"/>
        <end position="30"/>
    </location>
</feature>
<feature type="compositionally biased region" description="Pro residues" evidence="1">
    <location>
        <begin position="1"/>
        <end position="13"/>
    </location>
</feature>
<protein>
    <submittedName>
        <fullName evidence="2">Uncharacterized protein</fullName>
    </submittedName>
</protein>
<gene>
    <name evidence="2" type="ORF">D9611_002387</name>
</gene>
<evidence type="ECO:0000256" key="1">
    <source>
        <dbReference type="SAM" id="MobiDB-lite"/>
    </source>
</evidence>
<dbReference type="EMBL" id="JAACJK010000109">
    <property type="protein sequence ID" value="KAF5333381.1"/>
    <property type="molecule type" value="Genomic_DNA"/>
</dbReference>
<feature type="compositionally biased region" description="Basic and acidic residues" evidence="1">
    <location>
        <begin position="21"/>
        <end position="30"/>
    </location>
</feature>
<dbReference type="AlphaFoldDB" id="A0A8H5C1S8"/>
<evidence type="ECO:0000313" key="3">
    <source>
        <dbReference type="Proteomes" id="UP000541558"/>
    </source>
</evidence>
<name>A0A8H5C1S8_9AGAR</name>
<comment type="caution">
    <text evidence="2">The sequence shown here is derived from an EMBL/GenBank/DDBJ whole genome shotgun (WGS) entry which is preliminary data.</text>
</comment>
<dbReference type="Proteomes" id="UP000541558">
    <property type="component" value="Unassembled WGS sequence"/>
</dbReference>
<reference evidence="2 3" key="1">
    <citation type="journal article" date="2020" name="ISME J.">
        <title>Uncovering the hidden diversity of litter-decomposition mechanisms in mushroom-forming fungi.</title>
        <authorList>
            <person name="Floudas D."/>
            <person name="Bentzer J."/>
            <person name="Ahren D."/>
            <person name="Johansson T."/>
            <person name="Persson P."/>
            <person name="Tunlid A."/>
        </authorList>
    </citation>
    <scope>NUCLEOTIDE SEQUENCE [LARGE SCALE GENOMIC DNA]</scope>
    <source>
        <strain evidence="2 3">CBS 175.51</strain>
    </source>
</reference>
<sequence length="103" mass="11337">MAPFYPPTPPYSPLPQDESQMPEHQRTEDTLHSTKLALDSLIASYQHRQMWVCRARAALENDSPEFESYGPGTHALPPPGSSSCLDDDAYDQAEDRSSSGAGE</sequence>
<accession>A0A8H5C1S8</accession>
<feature type="region of interest" description="Disordered" evidence="1">
    <location>
        <begin position="63"/>
        <end position="103"/>
    </location>
</feature>
<evidence type="ECO:0000313" key="2">
    <source>
        <dbReference type="EMBL" id="KAF5333381.1"/>
    </source>
</evidence>